<proteinExistence type="predicted"/>
<evidence type="ECO:0000256" key="5">
    <source>
        <dbReference type="ARBA" id="ARBA00022679"/>
    </source>
</evidence>
<dbReference type="InterPro" id="IPR036097">
    <property type="entry name" value="HisK_dim/P_sf"/>
</dbReference>
<dbReference type="SMART" id="SM00065">
    <property type="entry name" value="GAF"/>
    <property type="match status" value="1"/>
</dbReference>
<name>A0A8J3SMZ4_9ACTN</name>
<keyword evidence="6 10" id="KW-0418">Kinase</keyword>
<dbReference type="Pfam" id="PF00512">
    <property type="entry name" value="HisKA"/>
    <property type="match status" value="1"/>
</dbReference>
<evidence type="ECO:0000256" key="4">
    <source>
        <dbReference type="ARBA" id="ARBA00022553"/>
    </source>
</evidence>
<keyword evidence="11" id="KW-1185">Reference proteome</keyword>
<dbReference type="InterPro" id="IPR036890">
    <property type="entry name" value="HATPase_C_sf"/>
</dbReference>
<dbReference type="PROSITE" id="PS50109">
    <property type="entry name" value="HIS_KIN"/>
    <property type="match status" value="1"/>
</dbReference>
<comment type="catalytic activity">
    <reaction evidence="1">
        <text>ATP + protein L-histidine = ADP + protein N-phospho-L-histidine.</text>
        <dbReference type="EC" id="2.7.13.3"/>
    </reaction>
</comment>
<feature type="region of interest" description="Disordered" evidence="8">
    <location>
        <begin position="398"/>
        <end position="419"/>
    </location>
</feature>
<protein>
    <recommendedName>
        <fullName evidence="3">histidine kinase</fullName>
        <ecNumber evidence="3">2.7.13.3</ecNumber>
    </recommendedName>
</protein>
<dbReference type="CDD" id="cd00082">
    <property type="entry name" value="HisKA"/>
    <property type="match status" value="1"/>
</dbReference>
<dbReference type="Gene3D" id="3.30.450.40">
    <property type="match status" value="1"/>
</dbReference>
<organism evidence="10 11">
    <name type="scientific">Planobispora siamensis</name>
    <dbReference type="NCBI Taxonomy" id="936338"/>
    <lineage>
        <taxon>Bacteria</taxon>
        <taxon>Bacillati</taxon>
        <taxon>Actinomycetota</taxon>
        <taxon>Actinomycetes</taxon>
        <taxon>Streptosporangiales</taxon>
        <taxon>Streptosporangiaceae</taxon>
        <taxon>Planobispora</taxon>
    </lineage>
</organism>
<sequence length="419" mass="46124">MTQGPVPPDENDRLRELHELEALDAPLDKDFQSVAEFAAFICRTPVALVNLVGGDRQHLRGRVGIAGDVVADRRTGFCPHVVSRRELLEVRDALADPRFRDDPLVAGEPYLRFYAGAPMIGGHGHVLGTVCAMDHRPRLLADEQRRALRLLASHAAALLELRHHVRQGEKVARHLEEVAELKHQFLRNINHELRTPLTSIRSYLQLIQDGGLDEDTEREFLQVIERNSDRLLERLDELLLMASLSAHTAAFSPERVDLAGLTRRAVEEAVAKGAGRDHDMRLHIAGEVPVWADPERLRYALVHLLDNAIKFTPAASAIDVAVTAVPPAVEIHDAGIGIGEADVEHVFEDFYRSREAEEQAIGGTGVGLSIVRKIIELHGGSVDLHSRLHEGTCVRVTLPAAPPSGPPEDHDRPEGAALS</sequence>
<dbReference type="SUPFAM" id="SSF55874">
    <property type="entry name" value="ATPase domain of HSP90 chaperone/DNA topoisomerase II/histidine kinase"/>
    <property type="match status" value="1"/>
</dbReference>
<dbReference type="SUPFAM" id="SSF55781">
    <property type="entry name" value="GAF domain-like"/>
    <property type="match status" value="1"/>
</dbReference>
<dbReference type="Gene3D" id="3.30.565.10">
    <property type="entry name" value="Histidine kinase-like ATPase, C-terminal domain"/>
    <property type="match status" value="1"/>
</dbReference>
<evidence type="ECO:0000256" key="7">
    <source>
        <dbReference type="ARBA" id="ARBA00023012"/>
    </source>
</evidence>
<comment type="subcellular location">
    <subcellularLocation>
        <location evidence="2">Cell membrane</location>
    </subcellularLocation>
</comment>
<dbReference type="GO" id="GO:0005886">
    <property type="term" value="C:plasma membrane"/>
    <property type="evidence" value="ECO:0007669"/>
    <property type="project" value="UniProtKB-SubCell"/>
</dbReference>
<evidence type="ECO:0000259" key="9">
    <source>
        <dbReference type="PROSITE" id="PS50109"/>
    </source>
</evidence>
<dbReference type="InterPro" id="IPR003661">
    <property type="entry name" value="HisK_dim/P_dom"/>
</dbReference>
<dbReference type="PANTHER" id="PTHR43711:SF1">
    <property type="entry name" value="HISTIDINE KINASE 1"/>
    <property type="match status" value="1"/>
</dbReference>
<evidence type="ECO:0000313" key="10">
    <source>
        <dbReference type="EMBL" id="GIH96195.1"/>
    </source>
</evidence>
<dbReference type="GO" id="GO:0000155">
    <property type="term" value="F:phosphorelay sensor kinase activity"/>
    <property type="evidence" value="ECO:0007669"/>
    <property type="project" value="InterPro"/>
</dbReference>
<evidence type="ECO:0000256" key="8">
    <source>
        <dbReference type="SAM" id="MobiDB-lite"/>
    </source>
</evidence>
<dbReference type="InterPro" id="IPR005467">
    <property type="entry name" value="His_kinase_dom"/>
</dbReference>
<dbReference type="InterPro" id="IPR029016">
    <property type="entry name" value="GAF-like_dom_sf"/>
</dbReference>
<dbReference type="InterPro" id="IPR004358">
    <property type="entry name" value="Sig_transdc_His_kin-like_C"/>
</dbReference>
<dbReference type="EC" id="2.7.13.3" evidence="3"/>
<dbReference type="Proteomes" id="UP000619788">
    <property type="component" value="Unassembled WGS sequence"/>
</dbReference>
<keyword evidence="4" id="KW-0597">Phosphoprotein</keyword>
<dbReference type="InterPro" id="IPR003018">
    <property type="entry name" value="GAF"/>
</dbReference>
<dbReference type="EMBL" id="BOOJ01000062">
    <property type="protein sequence ID" value="GIH96195.1"/>
    <property type="molecule type" value="Genomic_DNA"/>
</dbReference>
<evidence type="ECO:0000313" key="11">
    <source>
        <dbReference type="Proteomes" id="UP000619788"/>
    </source>
</evidence>
<dbReference type="SUPFAM" id="SSF47384">
    <property type="entry name" value="Homodimeric domain of signal transducing histidine kinase"/>
    <property type="match status" value="1"/>
</dbReference>
<dbReference type="PANTHER" id="PTHR43711">
    <property type="entry name" value="TWO-COMPONENT HISTIDINE KINASE"/>
    <property type="match status" value="1"/>
</dbReference>
<evidence type="ECO:0000256" key="1">
    <source>
        <dbReference type="ARBA" id="ARBA00000085"/>
    </source>
</evidence>
<dbReference type="SMART" id="SM00387">
    <property type="entry name" value="HATPase_c"/>
    <property type="match status" value="1"/>
</dbReference>
<dbReference type="FunFam" id="3.30.565.10:FF:000006">
    <property type="entry name" value="Sensor histidine kinase WalK"/>
    <property type="match status" value="1"/>
</dbReference>
<keyword evidence="5" id="KW-0808">Transferase</keyword>
<feature type="compositionally biased region" description="Basic and acidic residues" evidence="8">
    <location>
        <begin position="407"/>
        <end position="419"/>
    </location>
</feature>
<dbReference type="SMART" id="SM00388">
    <property type="entry name" value="HisKA"/>
    <property type="match status" value="1"/>
</dbReference>
<comment type="caution">
    <text evidence="10">The sequence shown here is derived from an EMBL/GenBank/DDBJ whole genome shotgun (WGS) entry which is preliminary data.</text>
</comment>
<evidence type="ECO:0000256" key="6">
    <source>
        <dbReference type="ARBA" id="ARBA00022777"/>
    </source>
</evidence>
<reference evidence="10 11" key="1">
    <citation type="submission" date="2021-01" db="EMBL/GenBank/DDBJ databases">
        <title>Whole genome shotgun sequence of Planobispora siamensis NBRC 107568.</title>
        <authorList>
            <person name="Komaki H."/>
            <person name="Tamura T."/>
        </authorList>
    </citation>
    <scope>NUCLEOTIDE SEQUENCE [LARGE SCALE GENOMIC DNA]</scope>
    <source>
        <strain evidence="10 11">NBRC 107568</strain>
    </source>
</reference>
<keyword evidence="7" id="KW-0902">Two-component regulatory system</keyword>
<dbReference type="AlphaFoldDB" id="A0A8J3SMZ4"/>
<dbReference type="Gene3D" id="1.10.287.130">
    <property type="match status" value="1"/>
</dbReference>
<dbReference type="Pfam" id="PF01590">
    <property type="entry name" value="GAF"/>
    <property type="match status" value="1"/>
</dbReference>
<accession>A0A8J3SMZ4</accession>
<dbReference type="InterPro" id="IPR003594">
    <property type="entry name" value="HATPase_dom"/>
</dbReference>
<evidence type="ECO:0000256" key="2">
    <source>
        <dbReference type="ARBA" id="ARBA00004236"/>
    </source>
</evidence>
<dbReference type="PRINTS" id="PR00344">
    <property type="entry name" value="BCTRLSENSOR"/>
</dbReference>
<feature type="domain" description="Histidine kinase" evidence="9">
    <location>
        <begin position="188"/>
        <end position="402"/>
    </location>
</feature>
<dbReference type="InterPro" id="IPR050736">
    <property type="entry name" value="Sensor_HK_Regulatory"/>
</dbReference>
<dbReference type="RefSeq" id="WP_204068257.1">
    <property type="nucleotide sequence ID" value="NZ_BOOJ01000062.1"/>
</dbReference>
<dbReference type="Pfam" id="PF02518">
    <property type="entry name" value="HATPase_c"/>
    <property type="match status" value="1"/>
</dbReference>
<evidence type="ECO:0000256" key="3">
    <source>
        <dbReference type="ARBA" id="ARBA00012438"/>
    </source>
</evidence>
<gene>
    <name evidence="10" type="ORF">Psi01_68250</name>
</gene>